<dbReference type="AlphaFoldDB" id="A0A8S1F850"/>
<dbReference type="Pfam" id="PF03409">
    <property type="entry name" value="Glycoprotein"/>
    <property type="match status" value="2"/>
</dbReference>
<dbReference type="GO" id="GO:0045087">
    <property type="term" value="P:innate immune response"/>
    <property type="evidence" value="ECO:0007669"/>
    <property type="project" value="TreeGrafter"/>
</dbReference>
<accession>A0A8S1F850</accession>
<dbReference type="OrthoDB" id="5807757at2759"/>
<evidence type="ECO:0000313" key="2">
    <source>
        <dbReference type="Proteomes" id="UP000494206"/>
    </source>
</evidence>
<dbReference type="GO" id="GO:0045121">
    <property type="term" value="C:membrane raft"/>
    <property type="evidence" value="ECO:0007669"/>
    <property type="project" value="TreeGrafter"/>
</dbReference>
<dbReference type="EMBL" id="CADEPM010000008">
    <property type="protein sequence ID" value="CAB3409097.1"/>
    <property type="molecule type" value="Genomic_DNA"/>
</dbReference>
<proteinExistence type="predicted"/>
<dbReference type="PANTHER" id="PTHR21733">
    <property type="entry name" value="CUB_2 DOMAIN-CONTAINING PROTEIN-RELATED-RELATED"/>
    <property type="match status" value="1"/>
</dbReference>
<protein>
    <submittedName>
        <fullName evidence="1">Uncharacterized protein</fullName>
    </submittedName>
</protein>
<dbReference type="InterPro" id="IPR005071">
    <property type="entry name" value="Glycoprotein"/>
</dbReference>
<sequence>MVYIVDQPYAIDRFEQQVTTAVFMNPDATQDSISFVDGIDQPNNTNLSMYGTYPWANWTSMDYTYRFFINPVKVQDTLKYHLQFFNSIEPLQVRSRIWYLYSKGGVKFEIKNSKYDHNPKTTKAFTTTGLVMCGAQCQAETILFQMNPNNNRTVGFQLYGELTSGLNITFISGIAMSSASFIKGTQVVGMSTELSADYMYVGPNGNEQGKYYVQYYGIANSKVLHFPLSHAFNQVFDVEVRSCHPSRSKSQVQIKSKLFFSSSSPNDQISQIQLIAGNEVIQMRDFYNFVNDDNSKVALIMETEQIYFNTTLDKHQIKDLQGYVYVCTKEQGENSNFKVFDVNDSFFLKTNVTSETNTMVFINFPPNTSDISYQPRLSAKLSGLKLADGGSFRLYRGVPPASMSENDYEDVMFQMPIVLDGNVYYINNIEQMQINFEIWYITNHIGFEMKLDRAWDDPERLNITGTSVTGLITCEKVPENVRVSIPLPDDPDGTHSGFFVSANPIH</sequence>
<dbReference type="Proteomes" id="UP000494206">
    <property type="component" value="Unassembled WGS sequence"/>
</dbReference>
<organism evidence="1 2">
    <name type="scientific">Caenorhabditis bovis</name>
    <dbReference type="NCBI Taxonomy" id="2654633"/>
    <lineage>
        <taxon>Eukaryota</taxon>
        <taxon>Metazoa</taxon>
        <taxon>Ecdysozoa</taxon>
        <taxon>Nematoda</taxon>
        <taxon>Chromadorea</taxon>
        <taxon>Rhabditida</taxon>
        <taxon>Rhabditina</taxon>
        <taxon>Rhabditomorpha</taxon>
        <taxon>Rhabditoidea</taxon>
        <taxon>Rhabditidae</taxon>
        <taxon>Peloderinae</taxon>
        <taxon>Caenorhabditis</taxon>
    </lineage>
</organism>
<evidence type="ECO:0000313" key="1">
    <source>
        <dbReference type="EMBL" id="CAB3409097.1"/>
    </source>
</evidence>
<name>A0A8S1F850_9PELO</name>
<reference evidence="1 2" key="1">
    <citation type="submission" date="2020-04" db="EMBL/GenBank/DDBJ databases">
        <authorList>
            <person name="Laetsch R D."/>
            <person name="Stevens L."/>
            <person name="Kumar S."/>
            <person name="Blaxter L. M."/>
        </authorList>
    </citation>
    <scope>NUCLEOTIDE SEQUENCE [LARGE SCALE GENOMIC DNA]</scope>
</reference>
<comment type="caution">
    <text evidence="1">The sequence shown here is derived from an EMBL/GenBank/DDBJ whole genome shotgun (WGS) entry which is preliminary data.</text>
</comment>
<gene>
    <name evidence="1" type="ORF">CBOVIS_LOCUS10790</name>
</gene>
<keyword evidence="2" id="KW-1185">Reference proteome</keyword>